<evidence type="ECO:0000313" key="2">
    <source>
        <dbReference type="WBParaSite" id="JU765_v2.g17531.t1"/>
    </source>
</evidence>
<organism evidence="1 2">
    <name type="scientific">Panagrolaimus sp. JU765</name>
    <dbReference type="NCBI Taxonomy" id="591449"/>
    <lineage>
        <taxon>Eukaryota</taxon>
        <taxon>Metazoa</taxon>
        <taxon>Ecdysozoa</taxon>
        <taxon>Nematoda</taxon>
        <taxon>Chromadorea</taxon>
        <taxon>Rhabditida</taxon>
        <taxon>Tylenchina</taxon>
        <taxon>Panagrolaimomorpha</taxon>
        <taxon>Panagrolaimoidea</taxon>
        <taxon>Panagrolaimidae</taxon>
        <taxon>Panagrolaimus</taxon>
    </lineage>
</organism>
<protein>
    <submittedName>
        <fullName evidence="2">Uncharacterized protein</fullName>
    </submittedName>
</protein>
<accession>A0AC34QLP3</accession>
<dbReference type="Proteomes" id="UP000887576">
    <property type="component" value="Unplaced"/>
</dbReference>
<proteinExistence type="predicted"/>
<evidence type="ECO:0000313" key="1">
    <source>
        <dbReference type="Proteomes" id="UP000887576"/>
    </source>
</evidence>
<sequence>MSAPIEHNLVDVDNMVTFTPAVDDKPVVFTGIRRLLTSAVKAGIVKHAIKYQELRMSYQALYGTTLNPKELRKFFGYGNAKTILLQGCLGFFQIPPGYEMDSRLPIYLSKPLDEVVKYLDNTETVYDVFHTKSFGGIHDTAVDR</sequence>
<name>A0AC34QLP3_9BILA</name>
<reference evidence="2" key="1">
    <citation type="submission" date="2022-11" db="UniProtKB">
        <authorList>
            <consortium name="WormBaseParasite"/>
        </authorList>
    </citation>
    <scope>IDENTIFICATION</scope>
</reference>
<dbReference type="WBParaSite" id="JU765_v2.g17531.t1">
    <property type="protein sequence ID" value="JU765_v2.g17531.t1"/>
    <property type="gene ID" value="JU765_v2.g17531"/>
</dbReference>